<gene>
    <name evidence="2" type="ORF">MENT_LOCUS34979</name>
</gene>
<reference evidence="2 3" key="1">
    <citation type="submission" date="2020-08" db="EMBL/GenBank/DDBJ databases">
        <authorList>
            <person name="Koutsovoulos G."/>
            <person name="Danchin GJ E."/>
        </authorList>
    </citation>
    <scope>NUCLEOTIDE SEQUENCE [LARGE SCALE GENOMIC DNA]</scope>
</reference>
<comment type="caution">
    <text evidence="2">The sequence shown here is derived from an EMBL/GenBank/DDBJ whole genome shotgun (WGS) entry which is preliminary data.</text>
</comment>
<evidence type="ECO:0000256" key="1">
    <source>
        <dbReference type="SAM" id="MobiDB-lite"/>
    </source>
</evidence>
<dbReference type="Proteomes" id="UP000580250">
    <property type="component" value="Unassembled WGS sequence"/>
</dbReference>
<feature type="compositionally biased region" description="Polar residues" evidence="1">
    <location>
        <begin position="11"/>
        <end position="30"/>
    </location>
</feature>
<protein>
    <submittedName>
        <fullName evidence="2">Uncharacterized protein</fullName>
    </submittedName>
</protein>
<evidence type="ECO:0000313" key="2">
    <source>
        <dbReference type="EMBL" id="CAD2182735.1"/>
    </source>
</evidence>
<sequence>MDTGTGYKPDTGTNGYQGPNTGTSQDTGTGDNRILGPVRIPGDRILGTNGYRDRLIPDTGANGYSGPYRGPDMIPGTGHNRILGPIPFMKMNLILKIFSKLKIIVLIEFYKWLLSTLWRCFS</sequence>
<accession>A0A6V7W6B8</accession>
<proteinExistence type="predicted"/>
<name>A0A6V7W6B8_MELEN</name>
<organism evidence="2 3">
    <name type="scientific">Meloidogyne enterolobii</name>
    <name type="common">Root-knot nematode worm</name>
    <name type="synonym">Meloidogyne mayaguensis</name>
    <dbReference type="NCBI Taxonomy" id="390850"/>
    <lineage>
        <taxon>Eukaryota</taxon>
        <taxon>Metazoa</taxon>
        <taxon>Ecdysozoa</taxon>
        <taxon>Nematoda</taxon>
        <taxon>Chromadorea</taxon>
        <taxon>Rhabditida</taxon>
        <taxon>Tylenchina</taxon>
        <taxon>Tylenchomorpha</taxon>
        <taxon>Tylenchoidea</taxon>
        <taxon>Meloidogynidae</taxon>
        <taxon>Meloidogyninae</taxon>
        <taxon>Meloidogyne</taxon>
    </lineage>
</organism>
<evidence type="ECO:0000313" key="3">
    <source>
        <dbReference type="Proteomes" id="UP000580250"/>
    </source>
</evidence>
<dbReference type="EMBL" id="CAJEWN010000442">
    <property type="protein sequence ID" value="CAD2182735.1"/>
    <property type="molecule type" value="Genomic_DNA"/>
</dbReference>
<dbReference type="AlphaFoldDB" id="A0A6V7W6B8"/>
<feature type="region of interest" description="Disordered" evidence="1">
    <location>
        <begin position="1"/>
        <end position="37"/>
    </location>
</feature>